<dbReference type="AlphaFoldDB" id="A0A6C0EB53"/>
<feature type="region of interest" description="Disordered" evidence="1">
    <location>
        <begin position="78"/>
        <end position="108"/>
    </location>
</feature>
<evidence type="ECO:0000256" key="1">
    <source>
        <dbReference type="SAM" id="MobiDB-lite"/>
    </source>
</evidence>
<dbReference type="EMBL" id="MN739786">
    <property type="protein sequence ID" value="QHT26366.1"/>
    <property type="molecule type" value="Genomic_DNA"/>
</dbReference>
<protein>
    <submittedName>
        <fullName evidence="2">Uncharacterized protein</fullName>
    </submittedName>
</protein>
<reference evidence="2" key="1">
    <citation type="journal article" date="2020" name="Nature">
        <title>Giant virus diversity and host interactions through global metagenomics.</title>
        <authorList>
            <person name="Schulz F."/>
            <person name="Roux S."/>
            <person name="Paez-Espino D."/>
            <person name="Jungbluth S."/>
            <person name="Walsh D.A."/>
            <person name="Denef V.J."/>
            <person name="McMahon K.D."/>
            <person name="Konstantinidis K.T."/>
            <person name="Eloe-Fadrosh E.A."/>
            <person name="Kyrpides N.C."/>
            <person name="Woyke T."/>
        </authorList>
    </citation>
    <scope>NUCLEOTIDE SEQUENCE</scope>
    <source>
        <strain evidence="2">GVMAG-M-3300023179-27</strain>
    </source>
</reference>
<accession>A0A6C0EB53</accession>
<name>A0A6C0EB53_9ZZZZ</name>
<proteinExistence type="predicted"/>
<evidence type="ECO:0000313" key="2">
    <source>
        <dbReference type="EMBL" id="QHT26366.1"/>
    </source>
</evidence>
<organism evidence="2">
    <name type="scientific">viral metagenome</name>
    <dbReference type="NCBI Taxonomy" id="1070528"/>
    <lineage>
        <taxon>unclassified sequences</taxon>
        <taxon>metagenomes</taxon>
        <taxon>organismal metagenomes</taxon>
    </lineage>
</organism>
<sequence>MENNMLDCHAVYRQVVDYMNLNEDLFCEDNFEKFKLFYERKCRENVLHSEEDYDDLWNFHLVAQAILLGCYDFFDDDDSDDEDNSDDEEFNNEEYSDDDNNFAIMDDI</sequence>